<evidence type="ECO:0000313" key="1">
    <source>
        <dbReference type="EMBL" id="RDY03282.1"/>
    </source>
</evidence>
<accession>A0A371HKP1</accession>
<evidence type="ECO:0008006" key="3">
    <source>
        <dbReference type="Google" id="ProtNLM"/>
    </source>
</evidence>
<feature type="non-terminal residue" evidence="1">
    <location>
        <position position="1"/>
    </location>
</feature>
<dbReference type="Proteomes" id="UP000257109">
    <property type="component" value="Unassembled WGS sequence"/>
</dbReference>
<protein>
    <recommendedName>
        <fullName evidence="3">Reverse transcriptase Ty1/copia-type domain-containing protein</fullName>
    </recommendedName>
</protein>
<comment type="caution">
    <text evidence="1">The sequence shown here is derived from an EMBL/GenBank/DDBJ whole genome shotgun (WGS) entry which is preliminary data.</text>
</comment>
<gene>
    <name evidence="1" type="ORF">CR513_13159</name>
</gene>
<name>A0A371HKP1_MUCPR</name>
<keyword evidence="2" id="KW-1185">Reference proteome</keyword>
<evidence type="ECO:0000313" key="2">
    <source>
        <dbReference type="Proteomes" id="UP000257109"/>
    </source>
</evidence>
<dbReference type="EMBL" id="QJKJ01002338">
    <property type="protein sequence ID" value="RDY03282.1"/>
    <property type="molecule type" value="Genomic_DNA"/>
</dbReference>
<dbReference type="AlphaFoldDB" id="A0A371HKP1"/>
<organism evidence="1 2">
    <name type="scientific">Mucuna pruriens</name>
    <name type="common">Velvet bean</name>
    <name type="synonym">Dolichos pruriens</name>
    <dbReference type="NCBI Taxonomy" id="157652"/>
    <lineage>
        <taxon>Eukaryota</taxon>
        <taxon>Viridiplantae</taxon>
        <taxon>Streptophyta</taxon>
        <taxon>Embryophyta</taxon>
        <taxon>Tracheophyta</taxon>
        <taxon>Spermatophyta</taxon>
        <taxon>Magnoliopsida</taxon>
        <taxon>eudicotyledons</taxon>
        <taxon>Gunneridae</taxon>
        <taxon>Pentapetalae</taxon>
        <taxon>rosids</taxon>
        <taxon>fabids</taxon>
        <taxon>Fabales</taxon>
        <taxon>Fabaceae</taxon>
        <taxon>Papilionoideae</taxon>
        <taxon>50 kb inversion clade</taxon>
        <taxon>NPAAA clade</taxon>
        <taxon>indigoferoid/millettioid clade</taxon>
        <taxon>Phaseoleae</taxon>
        <taxon>Mucuna</taxon>
    </lineage>
</organism>
<reference evidence="1" key="1">
    <citation type="submission" date="2018-05" db="EMBL/GenBank/DDBJ databases">
        <title>Draft genome of Mucuna pruriens seed.</title>
        <authorList>
            <person name="Nnadi N.E."/>
            <person name="Vos R."/>
            <person name="Hasami M.H."/>
            <person name="Devisetty U.K."/>
            <person name="Aguiy J.C."/>
        </authorList>
    </citation>
    <scope>NUCLEOTIDE SEQUENCE [LARGE SCALE GENOMIC DNA]</scope>
    <source>
        <strain evidence="1">JCA_2017</strain>
    </source>
</reference>
<proteinExistence type="predicted"/>
<sequence length="90" mass="10385">MKSSIETKHKNLLNFQKVENHRKNGYTRSNGMINIKLINKGYAQNECIDFNEIFSLIVRLTTIIVVLEICVALNLHLEQLDCSLHGELEE</sequence>